<organism evidence="1 2">
    <name type="scientific">Paenibacillus mesotrionivorans</name>
    <dbReference type="NCBI Taxonomy" id="3160968"/>
    <lineage>
        <taxon>Bacteria</taxon>
        <taxon>Bacillati</taxon>
        <taxon>Bacillota</taxon>
        <taxon>Bacilli</taxon>
        <taxon>Bacillales</taxon>
        <taxon>Paenibacillaceae</taxon>
        <taxon>Paenibacillus</taxon>
    </lineage>
</organism>
<protein>
    <submittedName>
        <fullName evidence="1">Acetylxylan esterase</fullName>
    </submittedName>
</protein>
<keyword evidence="2" id="KW-1185">Reference proteome</keyword>
<dbReference type="EMBL" id="JBJURJ010000005">
    <property type="protein sequence ID" value="MFM9328350.1"/>
    <property type="molecule type" value="Genomic_DNA"/>
</dbReference>
<comment type="caution">
    <text evidence="1">The sequence shown here is derived from an EMBL/GenBank/DDBJ whole genome shotgun (WGS) entry which is preliminary data.</text>
</comment>
<dbReference type="Proteomes" id="UP001631969">
    <property type="component" value="Unassembled WGS sequence"/>
</dbReference>
<reference evidence="1" key="1">
    <citation type="submission" date="2024-12" db="EMBL/GenBank/DDBJ databases">
        <authorList>
            <person name="Wu N."/>
        </authorList>
    </citation>
    <scope>NUCLEOTIDE SEQUENCE</scope>
    <source>
        <strain evidence="1">P15</strain>
    </source>
</reference>
<accession>A0ACC7NV49</accession>
<proteinExistence type="predicted"/>
<sequence>MTFIETRIKDLHAHFPKLHAPQDLDAFWTDVLAETRETPLSGTRQAMATPLEGVAAYDVVYNGIDGTPIHGIYLVPEFLGKDRYPCVVYYHGYTGSRGMPEHFAHYLLAGLAVFSIDIRGQGGETGDLAPLEGGKTRGWVTRGITDPHKSYYKSYITDAIRAVDWVLEQPEIDSARVGVAGGSQGGGLALIVSAVGCRHSFAVADIPNLCYLDWAVFNTTGSLSEVADYIGRYPEQLETALDTLSYFDNAVLADRIRIPVLVSVGLKDTVCPPEAVFAAYNRIESEKQIEIFPSHGHATGPKHVRTVLEFIRKQVF</sequence>
<name>A0ACC7NV49_9BACL</name>
<evidence type="ECO:0000313" key="1">
    <source>
        <dbReference type="EMBL" id="MFM9328350.1"/>
    </source>
</evidence>
<gene>
    <name evidence="1" type="ORF">ACI1P1_08640</name>
</gene>
<evidence type="ECO:0000313" key="2">
    <source>
        <dbReference type="Proteomes" id="UP001631969"/>
    </source>
</evidence>